<accession>A0A0M3HJE9</accession>
<dbReference type="AlphaFoldDB" id="A0A0M3HJE9"/>
<keyword evidence="1" id="KW-1133">Transmembrane helix</keyword>
<feature type="transmembrane region" description="Helical" evidence="1">
    <location>
        <begin position="6"/>
        <end position="23"/>
    </location>
</feature>
<dbReference type="WBParaSite" id="ALUE_0000164401-mRNA-1">
    <property type="protein sequence ID" value="ALUE_0000164401-mRNA-1"/>
    <property type="gene ID" value="ALUE_0000164401"/>
</dbReference>
<proteinExistence type="predicted"/>
<reference evidence="3" key="1">
    <citation type="submission" date="2017-02" db="UniProtKB">
        <authorList>
            <consortium name="WormBaseParasite"/>
        </authorList>
    </citation>
    <scope>IDENTIFICATION</scope>
</reference>
<evidence type="ECO:0000313" key="2">
    <source>
        <dbReference type="Proteomes" id="UP000036681"/>
    </source>
</evidence>
<evidence type="ECO:0000313" key="3">
    <source>
        <dbReference type="WBParaSite" id="ALUE_0000164401-mRNA-1"/>
    </source>
</evidence>
<keyword evidence="1" id="KW-0472">Membrane</keyword>
<keyword evidence="1" id="KW-0812">Transmembrane</keyword>
<dbReference type="Proteomes" id="UP000036681">
    <property type="component" value="Unplaced"/>
</dbReference>
<evidence type="ECO:0000256" key="1">
    <source>
        <dbReference type="SAM" id="Phobius"/>
    </source>
</evidence>
<sequence>MPRSLFSSPIYFYIIFIVSVNPSKHFKHKIRGEGGLGSVIQGVIAHLFYDVSSSPHFLKFSCLYMFCGLLRKKASYVRWGVLFSVSDGLGPCDSFVTVFALLKLKK</sequence>
<name>A0A0M3HJE9_ASCLU</name>
<keyword evidence="2" id="KW-1185">Reference proteome</keyword>
<protein>
    <submittedName>
        <fullName evidence="3">Secreted protein</fullName>
    </submittedName>
</protein>
<organism evidence="2 3">
    <name type="scientific">Ascaris lumbricoides</name>
    <name type="common">Giant roundworm</name>
    <dbReference type="NCBI Taxonomy" id="6252"/>
    <lineage>
        <taxon>Eukaryota</taxon>
        <taxon>Metazoa</taxon>
        <taxon>Ecdysozoa</taxon>
        <taxon>Nematoda</taxon>
        <taxon>Chromadorea</taxon>
        <taxon>Rhabditida</taxon>
        <taxon>Spirurina</taxon>
        <taxon>Ascaridomorpha</taxon>
        <taxon>Ascaridoidea</taxon>
        <taxon>Ascarididae</taxon>
        <taxon>Ascaris</taxon>
    </lineage>
</organism>